<dbReference type="RefSeq" id="XP_003654639.1">
    <property type="nucleotide sequence ID" value="XM_003654591.1"/>
</dbReference>
<organism evidence="2 3">
    <name type="scientific">Thermothielavioides terrestris (strain ATCC 38088 / NRRL 8126)</name>
    <name type="common">Thielavia terrestris</name>
    <dbReference type="NCBI Taxonomy" id="578455"/>
    <lineage>
        <taxon>Eukaryota</taxon>
        <taxon>Fungi</taxon>
        <taxon>Dikarya</taxon>
        <taxon>Ascomycota</taxon>
        <taxon>Pezizomycotina</taxon>
        <taxon>Sordariomycetes</taxon>
        <taxon>Sordariomycetidae</taxon>
        <taxon>Sordariales</taxon>
        <taxon>Chaetomiaceae</taxon>
        <taxon>Thermothielavioides</taxon>
        <taxon>Thermothielavioides terrestris</taxon>
    </lineage>
</organism>
<dbReference type="HOGENOM" id="CLU_1416080_0_0_1"/>
<evidence type="ECO:0000313" key="3">
    <source>
        <dbReference type="Proteomes" id="UP000008181"/>
    </source>
</evidence>
<feature type="region of interest" description="Disordered" evidence="1">
    <location>
        <begin position="1"/>
        <end position="38"/>
    </location>
</feature>
<reference evidence="2 3" key="1">
    <citation type="journal article" date="2011" name="Nat. Biotechnol.">
        <title>Comparative genomic analysis of the thermophilic biomass-degrading fungi Myceliophthora thermophila and Thielavia terrestris.</title>
        <authorList>
            <person name="Berka R.M."/>
            <person name="Grigoriev I.V."/>
            <person name="Otillar R."/>
            <person name="Salamov A."/>
            <person name="Grimwood J."/>
            <person name="Reid I."/>
            <person name="Ishmael N."/>
            <person name="John T."/>
            <person name="Darmond C."/>
            <person name="Moisan M.-C."/>
            <person name="Henrissat B."/>
            <person name="Coutinho P.M."/>
            <person name="Lombard V."/>
            <person name="Natvig D.O."/>
            <person name="Lindquist E."/>
            <person name="Schmutz J."/>
            <person name="Lucas S."/>
            <person name="Harris P."/>
            <person name="Powlowski J."/>
            <person name="Bellemare A."/>
            <person name="Taylor D."/>
            <person name="Butler G."/>
            <person name="de Vries R.P."/>
            <person name="Allijn I.E."/>
            <person name="van den Brink J."/>
            <person name="Ushinsky S."/>
            <person name="Storms R."/>
            <person name="Powell A.J."/>
            <person name="Paulsen I.T."/>
            <person name="Elbourne L.D.H."/>
            <person name="Baker S.E."/>
            <person name="Magnuson J."/>
            <person name="LaBoissiere S."/>
            <person name="Clutterbuck A.J."/>
            <person name="Martinez D."/>
            <person name="Wogulis M."/>
            <person name="de Leon A.L."/>
            <person name="Rey M.W."/>
            <person name="Tsang A."/>
        </authorList>
    </citation>
    <scope>NUCLEOTIDE SEQUENCE [LARGE SCALE GENOMIC DNA]</scope>
    <source>
        <strain evidence="3">ATCC 38088 / NRRL 8126</strain>
    </source>
</reference>
<dbReference type="EMBL" id="CP003011">
    <property type="protein sequence ID" value="AEO68303.1"/>
    <property type="molecule type" value="Genomic_DNA"/>
</dbReference>
<dbReference type="Proteomes" id="UP000008181">
    <property type="component" value="Chromosome 3"/>
</dbReference>
<gene>
    <name evidence="2" type="ORF">THITE_2089800</name>
</gene>
<sequence length="192" mass="21748">MSHPEVHDVSDSDQEVSATGQTDTMEDEDNEARSESVLGSETDCFDRSTIASMINQVNDCLYNVLQMCADPFWRASFEASDVWLRLANPEGVDIPGFPTLTEFLSFQDVLVVQLEILRDRFRILMEMHRLGAPLELLIRQLEECLELNVQIVDAMVPVMERSSRLNDLLGALEEGDMGWDEYVEALRNFGAN</sequence>
<protein>
    <submittedName>
        <fullName evidence="2">Uncharacterized protein</fullName>
    </submittedName>
</protein>
<proteinExistence type="predicted"/>
<accession>G2R5L1</accession>
<dbReference type="KEGG" id="ttt:THITE_2089800"/>
<evidence type="ECO:0000313" key="2">
    <source>
        <dbReference type="EMBL" id="AEO68303.1"/>
    </source>
</evidence>
<keyword evidence="3" id="KW-1185">Reference proteome</keyword>
<feature type="compositionally biased region" description="Basic and acidic residues" evidence="1">
    <location>
        <begin position="1"/>
        <end position="10"/>
    </location>
</feature>
<name>G2R5L1_THETT</name>
<dbReference type="GeneID" id="11518688"/>
<evidence type="ECO:0000256" key="1">
    <source>
        <dbReference type="SAM" id="MobiDB-lite"/>
    </source>
</evidence>
<dbReference type="AlphaFoldDB" id="G2R5L1"/>